<accession>A0AAV4GMN8</accession>
<comment type="caution">
    <text evidence="1">The sequence shown here is derived from an EMBL/GenBank/DDBJ whole genome shotgun (WGS) entry which is preliminary data.</text>
</comment>
<sequence>MAVASTVTQQTTSAAMTVERAVWRPLSPQQVAARSLPGGEVSARLDTGSRPVATVTMEKGPLQLTPLPNSAVKVARDWKRLVVGIGRQVARRPRDSED</sequence>
<name>A0AAV4GMN8_9GAST</name>
<dbReference type="Proteomes" id="UP000762676">
    <property type="component" value="Unassembled WGS sequence"/>
</dbReference>
<evidence type="ECO:0000313" key="2">
    <source>
        <dbReference type="Proteomes" id="UP000762676"/>
    </source>
</evidence>
<gene>
    <name evidence="1" type="ORF">ElyMa_000735400</name>
</gene>
<reference evidence="1 2" key="1">
    <citation type="journal article" date="2021" name="Elife">
        <title>Chloroplast acquisition without the gene transfer in kleptoplastic sea slugs, Plakobranchus ocellatus.</title>
        <authorList>
            <person name="Maeda T."/>
            <person name="Takahashi S."/>
            <person name="Yoshida T."/>
            <person name="Shimamura S."/>
            <person name="Takaki Y."/>
            <person name="Nagai Y."/>
            <person name="Toyoda A."/>
            <person name="Suzuki Y."/>
            <person name="Arimoto A."/>
            <person name="Ishii H."/>
            <person name="Satoh N."/>
            <person name="Nishiyama T."/>
            <person name="Hasebe M."/>
            <person name="Maruyama T."/>
            <person name="Minagawa J."/>
            <person name="Obokata J."/>
            <person name="Shigenobu S."/>
        </authorList>
    </citation>
    <scope>NUCLEOTIDE SEQUENCE [LARGE SCALE GENOMIC DNA]</scope>
</reference>
<proteinExistence type="predicted"/>
<organism evidence="1 2">
    <name type="scientific">Elysia marginata</name>
    <dbReference type="NCBI Taxonomy" id="1093978"/>
    <lineage>
        <taxon>Eukaryota</taxon>
        <taxon>Metazoa</taxon>
        <taxon>Spiralia</taxon>
        <taxon>Lophotrochozoa</taxon>
        <taxon>Mollusca</taxon>
        <taxon>Gastropoda</taxon>
        <taxon>Heterobranchia</taxon>
        <taxon>Euthyneura</taxon>
        <taxon>Panpulmonata</taxon>
        <taxon>Sacoglossa</taxon>
        <taxon>Placobranchoidea</taxon>
        <taxon>Plakobranchidae</taxon>
        <taxon>Elysia</taxon>
    </lineage>
</organism>
<keyword evidence="2" id="KW-1185">Reference proteome</keyword>
<evidence type="ECO:0000313" key="1">
    <source>
        <dbReference type="EMBL" id="GFR86993.1"/>
    </source>
</evidence>
<protein>
    <submittedName>
        <fullName evidence="1">Uncharacterized protein</fullName>
    </submittedName>
</protein>
<dbReference type="AlphaFoldDB" id="A0AAV4GMN8"/>
<dbReference type="EMBL" id="BMAT01001489">
    <property type="protein sequence ID" value="GFR86993.1"/>
    <property type="molecule type" value="Genomic_DNA"/>
</dbReference>